<feature type="transmembrane region" description="Helical" evidence="6">
    <location>
        <begin position="185"/>
        <end position="208"/>
    </location>
</feature>
<dbReference type="GO" id="GO:0005886">
    <property type="term" value="C:plasma membrane"/>
    <property type="evidence" value="ECO:0007669"/>
    <property type="project" value="UniProtKB-SubCell"/>
</dbReference>
<evidence type="ECO:0000256" key="4">
    <source>
        <dbReference type="ARBA" id="ARBA00022989"/>
    </source>
</evidence>
<gene>
    <name evidence="9" type="ORF">HNQ65_001881</name>
</gene>
<evidence type="ECO:0000313" key="10">
    <source>
        <dbReference type="Proteomes" id="UP000590740"/>
    </source>
</evidence>
<keyword evidence="5 6" id="KW-0472">Membrane</keyword>
<feature type="domain" description="RDD" evidence="7">
    <location>
        <begin position="85"/>
        <end position="227"/>
    </location>
</feature>
<keyword evidence="2" id="KW-1003">Cell membrane</keyword>
<accession>A0A7W7YA37</accession>
<dbReference type="InterPro" id="IPR051791">
    <property type="entry name" value="Pra-immunoreactive"/>
</dbReference>
<evidence type="ECO:0000256" key="3">
    <source>
        <dbReference type="ARBA" id="ARBA00022692"/>
    </source>
</evidence>
<dbReference type="InterPro" id="IPR010432">
    <property type="entry name" value="RDD"/>
</dbReference>
<evidence type="ECO:0000259" key="8">
    <source>
        <dbReference type="Pfam" id="PF14237"/>
    </source>
</evidence>
<evidence type="ECO:0000256" key="6">
    <source>
        <dbReference type="SAM" id="Phobius"/>
    </source>
</evidence>
<dbReference type="AlphaFoldDB" id="A0A7W7YA37"/>
<evidence type="ECO:0000313" key="9">
    <source>
        <dbReference type="EMBL" id="MBB5032304.1"/>
    </source>
</evidence>
<proteinExistence type="predicted"/>
<dbReference type="Pfam" id="PF06271">
    <property type="entry name" value="RDD"/>
    <property type="match status" value="1"/>
</dbReference>
<protein>
    <submittedName>
        <fullName evidence="9">Putative RDD family membrane protein YckC</fullName>
    </submittedName>
</protein>
<dbReference type="EMBL" id="JACHIG010000003">
    <property type="protein sequence ID" value="MBB5032304.1"/>
    <property type="molecule type" value="Genomic_DNA"/>
</dbReference>
<evidence type="ECO:0000259" key="7">
    <source>
        <dbReference type="Pfam" id="PF06271"/>
    </source>
</evidence>
<dbReference type="PANTHER" id="PTHR36115:SF4">
    <property type="entry name" value="MEMBRANE PROTEIN"/>
    <property type="match status" value="1"/>
</dbReference>
<dbReference type="InterPro" id="IPR025640">
    <property type="entry name" value="GYF_2"/>
</dbReference>
<dbReference type="Pfam" id="PF14237">
    <property type="entry name" value="GYF_2"/>
    <property type="match status" value="1"/>
</dbReference>
<keyword evidence="4 6" id="KW-1133">Transmembrane helix</keyword>
<feature type="transmembrane region" description="Helical" evidence="6">
    <location>
        <begin position="92"/>
        <end position="114"/>
    </location>
</feature>
<dbReference type="RefSeq" id="WP_184339236.1">
    <property type="nucleotide sequence ID" value="NZ_JACHIG010000003.1"/>
</dbReference>
<name>A0A7W7YA37_9BACT</name>
<keyword evidence="3 6" id="KW-0812">Transmembrane</keyword>
<comment type="subcellular location">
    <subcellularLocation>
        <location evidence="1">Cell membrane</location>
        <topology evidence="1">Multi-pass membrane protein</topology>
    </subcellularLocation>
</comment>
<reference evidence="9 10" key="1">
    <citation type="submission" date="2020-08" db="EMBL/GenBank/DDBJ databases">
        <title>Genomic Encyclopedia of Type Strains, Phase IV (KMG-IV): sequencing the most valuable type-strain genomes for metagenomic binning, comparative biology and taxonomic classification.</title>
        <authorList>
            <person name="Goeker M."/>
        </authorList>
    </citation>
    <scope>NUCLEOTIDE SEQUENCE [LARGE SCALE GENOMIC DNA]</scope>
    <source>
        <strain evidence="9 10">DSM 12252</strain>
    </source>
</reference>
<feature type="transmembrane region" description="Helical" evidence="6">
    <location>
        <begin position="134"/>
        <end position="154"/>
    </location>
</feature>
<sequence>MSQYHIARNGQQLGVYAEQDVQSGLASGSILPTDLLWAEGMADWQPVGGRFGSSAQVTASQPAFNPYAAPQSNVISSAMSPVRELASLGQRLGAALLDFLVGGVVVGVPYAIAMASMGMAEGSHQEGLTTGAKIGFAVAGIGFLALIIYNLVLLSTKGQTIGKKWLGIRIVTHPDCQKAGFVKAVLLRGFVNGIIGAIPLLGALYSLIDICCIFRADRRCIHDMIAGTQVIKC</sequence>
<evidence type="ECO:0000256" key="2">
    <source>
        <dbReference type="ARBA" id="ARBA00022475"/>
    </source>
</evidence>
<evidence type="ECO:0000256" key="5">
    <source>
        <dbReference type="ARBA" id="ARBA00023136"/>
    </source>
</evidence>
<dbReference type="Proteomes" id="UP000590740">
    <property type="component" value="Unassembled WGS sequence"/>
</dbReference>
<dbReference type="PANTHER" id="PTHR36115">
    <property type="entry name" value="PROLINE-RICH ANTIGEN HOMOLOG-RELATED"/>
    <property type="match status" value="1"/>
</dbReference>
<comment type="caution">
    <text evidence="9">The sequence shown here is derived from an EMBL/GenBank/DDBJ whole genome shotgun (WGS) entry which is preliminary data.</text>
</comment>
<organism evidence="9 10">
    <name type="scientific">Prosthecobacter vanneervenii</name>
    <dbReference type="NCBI Taxonomy" id="48466"/>
    <lineage>
        <taxon>Bacteria</taxon>
        <taxon>Pseudomonadati</taxon>
        <taxon>Verrucomicrobiota</taxon>
        <taxon>Verrucomicrobiia</taxon>
        <taxon>Verrucomicrobiales</taxon>
        <taxon>Verrucomicrobiaceae</taxon>
        <taxon>Prosthecobacter</taxon>
    </lineage>
</organism>
<keyword evidence="10" id="KW-1185">Reference proteome</keyword>
<evidence type="ECO:0000256" key="1">
    <source>
        <dbReference type="ARBA" id="ARBA00004651"/>
    </source>
</evidence>
<feature type="domain" description="GYF" evidence="8">
    <location>
        <begin position="4"/>
        <end position="48"/>
    </location>
</feature>